<feature type="binding site" evidence="6">
    <location>
        <position position="154"/>
    </location>
    <ligand>
        <name>Mg(2+)</name>
        <dbReference type="ChEBI" id="CHEBI:18420"/>
        <label>1</label>
    </ligand>
</feature>
<sequence>MKVATWNVNSIRTRIGHIIDWLSQNRVDVLCMQETKVVDTEFPRAMFEELGYHIYVSGQKSYNGVAIASSQPLKDVSSSFYDVLTNLEPEWDTQKRIITGSVDNIRIINLYVPNGSSIGSEKYDYKLRWLTVLREYLKSLLVSSPSICMCGDFNIALEDRDIHDSAIAPNHIMASVPEREALREVLSLGFSDVFRKFTSESGHYSWWDYRAAAFRRNLGWRIDHHYLTPDLYERAKSCSIDVTPRKLTQPSDHAPVVVEF</sequence>
<feature type="active site" description="Proton acceptor" evidence="5">
    <location>
        <position position="253"/>
    </location>
</feature>
<protein>
    <submittedName>
        <fullName evidence="10">Exodeoxyribonuclease III</fullName>
        <ecNumber evidence="9">3.1.11.2</ecNumber>
    </submittedName>
</protein>
<evidence type="ECO:0000256" key="1">
    <source>
        <dbReference type="ARBA" id="ARBA00007092"/>
    </source>
</evidence>
<keyword evidence="11" id="KW-1185">Reference proteome</keyword>
<keyword evidence="2 6" id="KW-0479">Metal-binding</keyword>
<evidence type="ECO:0000256" key="5">
    <source>
        <dbReference type="PIRSR" id="PIRSR604808-1"/>
    </source>
</evidence>
<dbReference type="EMBL" id="JHEG02000059">
    <property type="protein sequence ID" value="KIE07882.1"/>
    <property type="molecule type" value="Genomic_DNA"/>
</dbReference>
<dbReference type="PANTHER" id="PTHR43250">
    <property type="entry name" value="EXODEOXYRIBONUCLEASE III"/>
    <property type="match status" value="1"/>
</dbReference>
<keyword evidence="3 9" id="KW-0378">Hydrolase</keyword>
<feature type="active site" evidence="5">
    <location>
        <position position="111"/>
    </location>
</feature>
<evidence type="ECO:0000256" key="2">
    <source>
        <dbReference type="ARBA" id="ARBA00022723"/>
    </source>
</evidence>
<evidence type="ECO:0000313" key="9">
    <source>
        <dbReference type="EMBL" id="KAF3888588.1"/>
    </source>
</evidence>
<evidence type="ECO:0000313" key="10">
    <source>
        <dbReference type="EMBL" id="KIE07882.1"/>
    </source>
</evidence>
<feature type="site" description="Transition state stabilizer" evidence="7">
    <location>
        <position position="154"/>
    </location>
</feature>
<keyword evidence="6" id="KW-0464">Manganese</keyword>
<feature type="binding site" evidence="6">
    <location>
        <position position="252"/>
    </location>
    <ligand>
        <name>Mg(2+)</name>
        <dbReference type="ChEBI" id="CHEBI:18420"/>
        <label>1</label>
    </ligand>
</feature>
<dbReference type="Proteomes" id="UP000029738">
    <property type="component" value="Unassembled WGS sequence"/>
</dbReference>
<dbReference type="STRING" id="1479485.DA73_0243690"/>
<evidence type="ECO:0000256" key="6">
    <source>
        <dbReference type="PIRSR" id="PIRSR604808-2"/>
    </source>
</evidence>
<feature type="domain" description="Endonuclease/exonuclease/phosphatase" evidence="8">
    <location>
        <begin position="4"/>
        <end position="253"/>
    </location>
</feature>
<dbReference type="AlphaFoldDB" id="A0A0C1N002"/>
<feature type="binding site" evidence="6">
    <location>
        <position position="253"/>
    </location>
    <ligand>
        <name>Mg(2+)</name>
        <dbReference type="ChEBI" id="CHEBI:18420"/>
        <label>1</label>
    </ligand>
</feature>
<dbReference type="PANTHER" id="PTHR43250:SF2">
    <property type="entry name" value="EXODEOXYRIBONUCLEASE III"/>
    <property type="match status" value="1"/>
</dbReference>
<evidence type="ECO:0000256" key="4">
    <source>
        <dbReference type="ARBA" id="ARBA00022842"/>
    </source>
</evidence>
<comment type="cofactor">
    <cofactor evidence="6">
        <name>Mg(2+)</name>
        <dbReference type="ChEBI" id="CHEBI:18420"/>
    </cofactor>
    <cofactor evidence="6">
        <name>Mn(2+)</name>
        <dbReference type="ChEBI" id="CHEBI:29035"/>
    </cofactor>
    <text evidence="6">Probably binds two magnesium or manganese ions per subunit.</text>
</comment>
<keyword evidence="4 6" id="KW-0460">Magnesium</keyword>
<dbReference type="RefSeq" id="WP_038087845.1">
    <property type="nucleotide sequence ID" value="NZ_JHEG04000001.1"/>
</dbReference>
<evidence type="ECO:0000256" key="3">
    <source>
        <dbReference type="ARBA" id="ARBA00022801"/>
    </source>
</evidence>
<dbReference type="CDD" id="cd09086">
    <property type="entry name" value="ExoIII-like_AP-endo"/>
    <property type="match status" value="1"/>
</dbReference>
<dbReference type="GO" id="GO:0006281">
    <property type="term" value="P:DNA repair"/>
    <property type="evidence" value="ECO:0007669"/>
    <property type="project" value="InterPro"/>
</dbReference>
<dbReference type="GO" id="GO:0008311">
    <property type="term" value="F:double-stranded DNA 3'-5' DNA exonuclease activity"/>
    <property type="evidence" value="ECO:0007669"/>
    <property type="project" value="UniProtKB-EC"/>
</dbReference>
<feature type="active site" description="Proton donor/acceptor" evidence="5">
    <location>
        <position position="152"/>
    </location>
</feature>
<reference evidence="9" key="2">
    <citation type="submission" date="2019-11" db="EMBL/GenBank/DDBJ databases">
        <title>Improved Assembly of Tolypothrix boutellei genome.</title>
        <authorList>
            <person name="Sarangi A.N."/>
            <person name="Mukherjee M."/>
            <person name="Ghosh S."/>
            <person name="Singh D."/>
            <person name="Das A."/>
            <person name="Kant S."/>
            <person name="Prusty A."/>
            <person name="Tripathy S."/>
        </authorList>
    </citation>
    <scope>NUCLEOTIDE SEQUENCE</scope>
    <source>
        <strain evidence="9">VB521301</strain>
    </source>
</reference>
<organism evidence="10">
    <name type="scientific">Tolypothrix bouteillei VB521301</name>
    <dbReference type="NCBI Taxonomy" id="1479485"/>
    <lineage>
        <taxon>Bacteria</taxon>
        <taxon>Bacillati</taxon>
        <taxon>Cyanobacteriota</taxon>
        <taxon>Cyanophyceae</taxon>
        <taxon>Nostocales</taxon>
        <taxon>Tolypothrichaceae</taxon>
        <taxon>Tolypothrix</taxon>
    </lineage>
</organism>
<dbReference type="GO" id="GO:0046872">
    <property type="term" value="F:metal ion binding"/>
    <property type="evidence" value="ECO:0007669"/>
    <property type="project" value="UniProtKB-KW"/>
</dbReference>
<comment type="similarity">
    <text evidence="1">Belongs to the DNA repair enzymes AP/ExoA family.</text>
</comment>
<feature type="site" description="Important for catalytic activity" evidence="7">
    <location>
        <position position="223"/>
    </location>
</feature>
<dbReference type="InterPro" id="IPR005135">
    <property type="entry name" value="Endo/exonuclease/phosphatase"/>
</dbReference>
<dbReference type="OrthoDB" id="9803914at2"/>
<name>A0A0C1N002_9CYAN</name>
<dbReference type="PROSITE" id="PS51435">
    <property type="entry name" value="AP_NUCLEASE_F1_4"/>
    <property type="match status" value="1"/>
</dbReference>
<feature type="binding site" evidence="6">
    <location>
        <position position="152"/>
    </location>
    <ligand>
        <name>Mg(2+)</name>
        <dbReference type="ChEBI" id="CHEBI:18420"/>
        <label>1</label>
    </ligand>
</feature>
<dbReference type="NCBIfam" id="TIGR00195">
    <property type="entry name" value="exoDNase_III"/>
    <property type="match status" value="1"/>
</dbReference>
<accession>A0A0C1N002</accession>
<dbReference type="Pfam" id="PF03372">
    <property type="entry name" value="Exo_endo_phos"/>
    <property type="match status" value="1"/>
</dbReference>
<comment type="caution">
    <text evidence="10">The sequence shown here is derived from an EMBL/GenBank/DDBJ whole genome shotgun (WGS) entry which is preliminary data.</text>
</comment>
<dbReference type="InterPro" id="IPR004808">
    <property type="entry name" value="AP_endonuc_1"/>
</dbReference>
<gene>
    <name evidence="9" type="primary">xth</name>
    <name evidence="10" type="ORF">DA73_0243690</name>
    <name evidence="9" type="ORF">DA73_0400026250</name>
</gene>
<dbReference type="InterPro" id="IPR037493">
    <property type="entry name" value="ExoIII-like"/>
</dbReference>
<dbReference type="InterPro" id="IPR036691">
    <property type="entry name" value="Endo/exonu/phosph_ase_sf"/>
</dbReference>
<dbReference type="EC" id="3.1.11.2" evidence="9"/>
<feature type="binding site" evidence="6">
    <location>
        <position position="34"/>
    </location>
    <ligand>
        <name>Mg(2+)</name>
        <dbReference type="ChEBI" id="CHEBI:18420"/>
        <label>1</label>
    </ligand>
</feature>
<feature type="binding site" evidence="6">
    <location>
        <position position="7"/>
    </location>
    <ligand>
        <name>Mg(2+)</name>
        <dbReference type="ChEBI" id="CHEBI:18420"/>
        <label>1</label>
    </ligand>
</feature>
<feature type="site" description="Interaction with DNA substrate" evidence="7">
    <location>
        <position position="253"/>
    </location>
</feature>
<dbReference type="SUPFAM" id="SSF56219">
    <property type="entry name" value="DNase I-like"/>
    <property type="match status" value="1"/>
</dbReference>
<evidence type="ECO:0000256" key="7">
    <source>
        <dbReference type="PIRSR" id="PIRSR604808-3"/>
    </source>
</evidence>
<evidence type="ECO:0000259" key="8">
    <source>
        <dbReference type="Pfam" id="PF03372"/>
    </source>
</evidence>
<proteinExistence type="inferred from homology"/>
<dbReference type="EMBL" id="JHEG04000001">
    <property type="protein sequence ID" value="KAF3888588.1"/>
    <property type="molecule type" value="Genomic_DNA"/>
</dbReference>
<dbReference type="Gene3D" id="3.60.10.10">
    <property type="entry name" value="Endonuclease/exonuclease/phosphatase"/>
    <property type="match status" value="1"/>
</dbReference>
<evidence type="ECO:0000313" key="11">
    <source>
        <dbReference type="Proteomes" id="UP000029738"/>
    </source>
</evidence>
<reference evidence="10" key="1">
    <citation type="journal article" date="2015" name="Genome Announc.">
        <title>Draft Genome Sequence of Tolypothrix boutellei Strain VB521301.</title>
        <authorList>
            <person name="Chandrababunaidu M.M."/>
            <person name="Singh D."/>
            <person name="Sen D."/>
            <person name="Bhan S."/>
            <person name="Das S."/>
            <person name="Gupta A."/>
            <person name="Adhikary S.P."/>
            <person name="Tripathy S."/>
        </authorList>
    </citation>
    <scope>NUCLEOTIDE SEQUENCE</scope>
    <source>
        <strain evidence="10">VB521301</strain>
    </source>
</reference>
<dbReference type="NCBIfam" id="TIGR00633">
    <property type="entry name" value="xth"/>
    <property type="match status" value="1"/>
</dbReference>